<proteinExistence type="predicted"/>
<dbReference type="Pfam" id="PF05707">
    <property type="entry name" value="Zot"/>
    <property type="match status" value="1"/>
</dbReference>
<dbReference type="RefSeq" id="WP_058564700.1">
    <property type="nucleotide sequence ID" value="NZ_CP109886.1"/>
</dbReference>
<evidence type="ECO:0000313" key="4">
    <source>
        <dbReference type="EMBL" id="WCF29247.1"/>
    </source>
</evidence>
<reference evidence="4" key="1">
    <citation type="journal article" date="2022" name="Phytopathology">
        <title>Complete circularized genome resources of seven strains of Xylella fastidiosa subsp. fastidiosa using hybrid assembly reveals unknown plasmids.</title>
        <authorList>
            <person name="Velasco-Amo M.D.P."/>
            <person name="Arias-Giraldo L.F.F."/>
            <person name="Ecija M.R."/>
            <person name="De La Fuente L."/>
            <person name="Marco-Noales E."/>
            <person name="Moralejo E."/>
            <person name="Navas-Cort J.A."/>
            <person name="Landa B.B."/>
        </authorList>
    </citation>
    <scope>NUCLEOTIDE SEQUENCE</scope>
    <source>
        <strain evidence="4">CFBP8073</strain>
    </source>
</reference>
<dbReference type="InterPro" id="IPR027417">
    <property type="entry name" value="P-loop_NTPase"/>
</dbReference>
<feature type="compositionally biased region" description="Polar residues" evidence="1">
    <location>
        <begin position="352"/>
        <end position="364"/>
    </location>
</feature>
<dbReference type="SUPFAM" id="SSF52540">
    <property type="entry name" value="P-loop containing nucleoside triphosphate hydrolases"/>
    <property type="match status" value="1"/>
</dbReference>
<gene>
    <name evidence="4" type="ORF">OK117_05135</name>
</gene>
<protein>
    <submittedName>
        <fullName evidence="4">Zonular occludens toxin domain-containing protein</fullName>
    </submittedName>
</protein>
<dbReference type="InterPro" id="IPR008900">
    <property type="entry name" value="Zot_N"/>
</dbReference>
<evidence type="ECO:0000256" key="2">
    <source>
        <dbReference type="SAM" id="Phobius"/>
    </source>
</evidence>
<evidence type="ECO:0000256" key="1">
    <source>
        <dbReference type="SAM" id="MobiDB-lite"/>
    </source>
</evidence>
<keyword evidence="2" id="KW-1133">Transmembrane helix</keyword>
<feature type="domain" description="Zona occludens toxin N-terminal" evidence="3">
    <location>
        <begin position="3"/>
        <end position="181"/>
    </location>
</feature>
<keyword evidence="2" id="KW-0472">Membrane</keyword>
<keyword evidence="2" id="KW-0812">Transmembrane</keyword>
<organism evidence="4 5">
    <name type="scientific">Xylella fastidiosa subsp. fastidiosa</name>
    <dbReference type="NCBI Taxonomy" id="644356"/>
    <lineage>
        <taxon>Bacteria</taxon>
        <taxon>Pseudomonadati</taxon>
        <taxon>Pseudomonadota</taxon>
        <taxon>Gammaproteobacteria</taxon>
        <taxon>Lysobacterales</taxon>
        <taxon>Lysobacteraceae</taxon>
        <taxon>Xylella</taxon>
    </lineage>
</organism>
<name>A0AAJ5UJ89_XYLFS</name>
<feature type="region of interest" description="Disordered" evidence="1">
    <location>
        <begin position="352"/>
        <end position="377"/>
    </location>
</feature>
<reference evidence="4" key="2">
    <citation type="submission" date="2022-10" db="EMBL/GenBank/DDBJ databases">
        <authorList>
            <person name="Landa B."/>
            <person name="Arias-Giraldo L.F."/>
            <person name="Roman-Ecija M."/>
            <person name="Velasco-Amo M.P."/>
            <person name="De La Fuente L."/>
            <person name="Marco-Noales E."/>
            <person name="Moralejo E."/>
        </authorList>
    </citation>
    <scope>NUCLEOTIDE SEQUENCE</scope>
    <source>
        <strain evidence="4">CFBP8073</strain>
    </source>
</reference>
<dbReference type="EMBL" id="CP109886">
    <property type="protein sequence ID" value="WCF29247.1"/>
    <property type="molecule type" value="Genomic_DNA"/>
</dbReference>
<evidence type="ECO:0000259" key="3">
    <source>
        <dbReference type="Pfam" id="PF05707"/>
    </source>
</evidence>
<feature type="transmembrane region" description="Helical" evidence="2">
    <location>
        <begin position="194"/>
        <end position="212"/>
    </location>
</feature>
<dbReference type="AlphaFoldDB" id="A0AAJ5UJ89"/>
<dbReference type="Gene3D" id="3.40.50.300">
    <property type="entry name" value="P-loop containing nucleotide triphosphate hydrolases"/>
    <property type="match status" value="1"/>
</dbReference>
<dbReference type="Proteomes" id="UP001211513">
    <property type="component" value="Chromosome"/>
</dbReference>
<evidence type="ECO:0000313" key="5">
    <source>
        <dbReference type="Proteomes" id="UP001211513"/>
    </source>
</evidence>
<accession>A0AAJ5UJ89</accession>
<sequence length="377" mass="41690">MPISLLTGIPGGGKTALMLERLLEESKRAERPLFAAGIDGLQPGLATVLEDPRQWNAKDAEGNYIVPNGAIIFIDEAWKWFGHLHDASRQPTPHYVLELAEHRHRGLDFVWTTQQAQQLYPFVRGLIGQHIFIKRRFGTRWIDVWTWGELIDNVKSSSNRALGEHVLRTLPSQVYGLYKSAEVHTIKARIPFKVYLIPLLIVLIVVCVVIAVRTLRSSSSSVLGTQAAKGAELAKPEAPASHHPVGVESGDALRWETETAYAKDHLPRFASMPWTAPIYDSRSPTADPQLICMSGGEGLDAQGRYKGMSCTCYTEQGTLYDIPDGECRRIARRGPVYNPYRERTQELGVASQGQVTALPSSRSTPGHVLVTSGHALP</sequence>